<gene>
    <name evidence="2" type="ORF">RSSM_05953</name>
</gene>
<sequence>MSSTNDSIGSDADVPEPAEPAGRFGRLSESFRRLSESTCDSFGRVVVFDKSLLRSVESV</sequence>
<comment type="caution">
    <text evidence="2">The sequence shown here is derived from an EMBL/GenBank/DDBJ whole genome shotgun (WGS) entry which is preliminary data.</text>
</comment>
<keyword evidence="3" id="KW-1185">Reference proteome</keyword>
<accession>M5U9D9</accession>
<evidence type="ECO:0000313" key="3">
    <source>
        <dbReference type="Proteomes" id="UP000011885"/>
    </source>
</evidence>
<reference evidence="2 3" key="1">
    <citation type="journal article" date="2013" name="Mar. Genomics">
        <title>Expression of sulfatases in Rhodopirellula baltica and the diversity of sulfatases in the genus Rhodopirellula.</title>
        <authorList>
            <person name="Wegner C.E."/>
            <person name="Richter-Heitmann T."/>
            <person name="Klindworth A."/>
            <person name="Klockow C."/>
            <person name="Richter M."/>
            <person name="Achstetter T."/>
            <person name="Glockner F.O."/>
            <person name="Harder J."/>
        </authorList>
    </citation>
    <scope>NUCLEOTIDE SEQUENCE [LARGE SCALE GENOMIC DNA]</scope>
    <source>
        <strain evidence="2 3">SM41</strain>
    </source>
</reference>
<evidence type="ECO:0000256" key="1">
    <source>
        <dbReference type="SAM" id="MobiDB-lite"/>
    </source>
</evidence>
<dbReference type="Proteomes" id="UP000011885">
    <property type="component" value="Unassembled WGS sequence"/>
</dbReference>
<proteinExistence type="predicted"/>
<dbReference type="EMBL" id="ANOH01000415">
    <property type="protein sequence ID" value="EMI52598.1"/>
    <property type="molecule type" value="Genomic_DNA"/>
</dbReference>
<protein>
    <submittedName>
        <fullName evidence="2">Uncharacterized protein</fullName>
    </submittedName>
</protein>
<feature type="region of interest" description="Disordered" evidence="1">
    <location>
        <begin position="1"/>
        <end position="25"/>
    </location>
</feature>
<evidence type="ECO:0000313" key="2">
    <source>
        <dbReference type="EMBL" id="EMI52598.1"/>
    </source>
</evidence>
<dbReference type="AlphaFoldDB" id="M5U9D9"/>
<organism evidence="2 3">
    <name type="scientific">Rhodopirellula sallentina SM41</name>
    <dbReference type="NCBI Taxonomy" id="1263870"/>
    <lineage>
        <taxon>Bacteria</taxon>
        <taxon>Pseudomonadati</taxon>
        <taxon>Planctomycetota</taxon>
        <taxon>Planctomycetia</taxon>
        <taxon>Pirellulales</taxon>
        <taxon>Pirellulaceae</taxon>
        <taxon>Rhodopirellula</taxon>
    </lineage>
</organism>
<name>M5U9D9_9BACT</name>